<dbReference type="AlphaFoldDB" id="A0A1Y2AGS2"/>
<feature type="transmembrane region" description="Helical" evidence="1">
    <location>
        <begin position="227"/>
        <end position="243"/>
    </location>
</feature>
<keyword evidence="1" id="KW-0472">Membrane</keyword>
<feature type="transmembrane region" description="Helical" evidence="1">
    <location>
        <begin position="67"/>
        <end position="84"/>
    </location>
</feature>
<keyword evidence="1" id="KW-0812">Transmembrane</keyword>
<dbReference type="Proteomes" id="UP000193920">
    <property type="component" value="Unassembled WGS sequence"/>
</dbReference>
<proteinExistence type="predicted"/>
<name>A0A1Y2AGS2_9FUNG</name>
<keyword evidence="3" id="KW-1185">Reference proteome</keyword>
<organism evidence="2 3">
    <name type="scientific">Neocallimastix californiae</name>
    <dbReference type="NCBI Taxonomy" id="1754190"/>
    <lineage>
        <taxon>Eukaryota</taxon>
        <taxon>Fungi</taxon>
        <taxon>Fungi incertae sedis</taxon>
        <taxon>Chytridiomycota</taxon>
        <taxon>Chytridiomycota incertae sedis</taxon>
        <taxon>Neocallimastigomycetes</taxon>
        <taxon>Neocallimastigales</taxon>
        <taxon>Neocallimastigaceae</taxon>
        <taxon>Neocallimastix</taxon>
    </lineage>
</organism>
<accession>A0A1Y2AGS2</accession>
<evidence type="ECO:0000313" key="2">
    <source>
        <dbReference type="EMBL" id="ORY21654.1"/>
    </source>
</evidence>
<protein>
    <submittedName>
        <fullName evidence="2">Uncharacterized protein</fullName>
    </submittedName>
</protein>
<sequence length="244" mass="27962">MLKNTLYIFYIITLAINIFYGQVEANDLLSKNDTTIASSSDNNSTNISSIPIATKTTDIPTETKNTLYIFYIITLAINIFYGQVEANDLLSKNDTTIASSSDNNSTNISSIPIATKTTDIPTETRTPIHTQREFCIREKCIEGDCYCEVYNVIQYSKDENDSDFILKDFVRSYTCNGSSPELAKGFDIKDFINNPLSRSIEKRCLNSTEEEEESSYLNGSHHLYHHNYFYFALTFILFFYYFNF</sequence>
<dbReference type="EMBL" id="MCOG01000261">
    <property type="protein sequence ID" value="ORY21654.1"/>
    <property type="molecule type" value="Genomic_DNA"/>
</dbReference>
<evidence type="ECO:0000256" key="1">
    <source>
        <dbReference type="SAM" id="Phobius"/>
    </source>
</evidence>
<feature type="transmembrane region" description="Helical" evidence="1">
    <location>
        <begin position="7"/>
        <end position="23"/>
    </location>
</feature>
<reference evidence="2 3" key="1">
    <citation type="submission" date="2016-08" db="EMBL/GenBank/DDBJ databases">
        <title>A Parts List for Fungal Cellulosomes Revealed by Comparative Genomics.</title>
        <authorList>
            <consortium name="DOE Joint Genome Institute"/>
            <person name="Haitjema C.H."/>
            <person name="Gilmore S.P."/>
            <person name="Henske J.K."/>
            <person name="Solomon K.V."/>
            <person name="De Groot R."/>
            <person name="Kuo A."/>
            <person name="Mondo S.J."/>
            <person name="Salamov A.A."/>
            <person name="Labutti K."/>
            <person name="Zhao Z."/>
            <person name="Chiniquy J."/>
            <person name="Barry K."/>
            <person name="Brewer H.M."/>
            <person name="Purvine S.O."/>
            <person name="Wright A.T."/>
            <person name="Boxma B."/>
            <person name="Van Alen T."/>
            <person name="Hackstein J.H."/>
            <person name="Baker S.E."/>
            <person name="Grigoriev I.V."/>
            <person name="O'Malley M.A."/>
        </authorList>
    </citation>
    <scope>NUCLEOTIDE SEQUENCE [LARGE SCALE GENOMIC DNA]</scope>
    <source>
        <strain evidence="2 3">G1</strain>
    </source>
</reference>
<keyword evidence="1" id="KW-1133">Transmembrane helix</keyword>
<comment type="caution">
    <text evidence="2">The sequence shown here is derived from an EMBL/GenBank/DDBJ whole genome shotgun (WGS) entry which is preliminary data.</text>
</comment>
<evidence type="ECO:0000313" key="3">
    <source>
        <dbReference type="Proteomes" id="UP000193920"/>
    </source>
</evidence>
<gene>
    <name evidence="2" type="ORF">LY90DRAFT_139442</name>
</gene>